<sequence>MNGLEFNLNSCLRNRVFYVMCLFPFFLILIVNLLPQLFDLIMVGVVAEEFDAAVSGVRRRRRRCVEELVVEGRWKDDEAR</sequence>
<protein>
    <recommendedName>
        <fullName evidence="4">Transmembrane protein</fullName>
    </recommendedName>
</protein>
<gene>
    <name evidence="2" type="ORF">LTRI10_LOCUS53353</name>
</gene>
<keyword evidence="1" id="KW-1133">Transmembrane helix</keyword>
<proteinExistence type="predicted"/>
<keyword evidence="1" id="KW-0812">Transmembrane</keyword>
<organism evidence="2 3">
    <name type="scientific">Linum trigynum</name>
    <dbReference type="NCBI Taxonomy" id="586398"/>
    <lineage>
        <taxon>Eukaryota</taxon>
        <taxon>Viridiplantae</taxon>
        <taxon>Streptophyta</taxon>
        <taxon>Embryophyta</taxon>
        <taxon>Tracheophyta</taxon>
        <taxon>Spermatophyta</taxon>
        <taxon>Magnoliopsida</taxon>
        <taxon>eudicotyledons</taxon>
        <taxon>Gunneridae</taxon>
        <taxon>Pentapetalae</taxon>
        <taxon>rosids</taxon>
        <taxon>fabids</taxon>
        <taxon>Malpighiales</taxon>
        <taxon>Linaceae</taxon>
        <taxon>Linum</taxon>
    </lineage>
</organism>
<name>A0AAV2GWK3_9ROSI</name>
<keyword evidence="3" id="KW-1185">Reference proteome</keyword>
<feature type="transmembrane region" description="Helical" evidence="1">
    <location>
        <begin position="16"/>
        <end position="34"/>
    </location>
</feature>
<keyword evidence="1" id="KW-0472">Membrane</keyword>
<evidence type="ECO:0000313" key="3">
    <source>
        <dbReference type="Proteomes" id="UP001497516"/>
    </source>
</evidence>
<evidence type="ECO:0008006" key="4">
    <source>
        <dbReference type="Google" id="ProtNLM"/>
    </source>
</evidence>
<accession>A0AAV2GWK3</accession>
<dbReference type="AlphaFoldDB" id="A0AAV2GWK3"/>
<evidence type="ECO:0000313" key="2">
    <source>
        <dbReference type="EMBL" id="CAL1414178.1"/>
    </source>
</evidence>
<dbReference type="Proteomes" id="UP001497516">
    <property type="component" value="Chromosome 9"/>
</dbReference>
<reference evidence="2 3" key="1">
    <citation type="submission" date="2024-04" db="EMBL/GenBank/DDBJ databases">
        <authorList>
            <person name="Fracassetti M."/>
        </authorList>
    </citation>
    <scope>NUCLEOTIDE SEQUENCE [LARGE SCALE GENOMIC DNA]</scope>
</reference>
<evidence type="ECO:0000256" key="1">
    <source>
        <dbReference type="SAM" id="Phobius"/>
    </source>
</evidence>
<dbReference type="EMBL" id="OZ034822">
    <property type="protein sequence ID" value="CAL1414178.1"/>
    <property type="molecule type" value="Genomic_DNA"/>
</dbReference>